<keyword evidence="2" id="KW-1185">Reference proteome</keyword>
<dbReference type="Proteomes" id="UP000887569">
    <property type="component" value="Unplaced"/>
</dbReference>
<dbReference type="WBParaSite" id="PgR085_g037_t01">
    <property type="protein sequence ID" value="PgR085_g037_t01"/>
    <property type="gene ID" value="PgR085_g037"/>
</dbReference>
<organism evidence="2 3">
    <name type="scientific">Parascaris univalens</name>
    <name type="common">Nematode worm</name>
    <dbReference type="NCBI Taxonomy" id="6257"/>
    <lineage>
        <taxon>Eukaryota</taxon>
        <taxon>Metazoa</taxon>
        <taxon>Ecdysozoa</taxon>
        <taxon>Nematoda</taxon>
        <taxon>Chromadorea</taxon>
        <taxon>Rhabditida</taxon>
        <taxon>Spirurina</taxon>
        <taxon>Ascaridomorpha</taxon>
        <taxon>Ascaridoidea</taxon>
        <taxon>Ascarididae</taxon>
        <taxon>Parascaris</taxon>
    </lineage>
</organism>
<evidence type="ECO:0000256" key="1">
    <source>
        <dbReference type="SAM" id="SignalP"/>
    </source>
</evidence>
<reference evidence="3" key="1">
    <citation type="submission" date="2022-11" db="UniProtKB">
        <authorList>
            <consortium name="WormBaseParasite"/>
        </authorList>
    </citation>
    <scope>IDENTIFICATION</scope>
</reference>
<evidence type="ECO:0000313" key="3">
    <source>
        <dbReference type="WBParaSite" id="PgR085_g037_t01"/>
    </source>
</evidence>
<sequence>MTRWLVGLIVWSQIVPLITATSVYYRDDGTAGMFGRLRAKRQWSSQGFNAVSGYSGWLPNGYFTVNGLGVGPYGGVEIGSINLSTVNR</sequence>
<feature type="signal peptide" evidence="1">
    <location>
        <begin position="1"/>
        <end position="20"/>
    </location>
</feature>
<feature type="chain" id="PRO_5037724955" evidence="1">
    <location>
        <begin position="21"/>
        <end position="88"/>
    </location>
</feature>
<keyword evidence="1" id="KW-0732">Signal</keyword>
<evidence type="ECO:0000313" key="2">
    <source>
        <dbReference type="Proteomes" id="UP000887569"/>
    </source>
</evidence>
<dbReference type="AlphaFoldDB" id="A0A915C5E4"/>
<protein>
    <submittedName>
        <fullName evidence="3">Uncharacterized protein</fullName>
    </submittedName>
</protein>
<proteinExistence type="predicted"/>
<name>A0A915C5E4_PARUN</name>
<accession>A0A915C5E4</accession>